<feature type="domain" description="Core" evidence="1">
    <location>
        <begin position="18"/>
        <end position="115"/>
    </location>
</feature>
<dbReference type="Gene3D" id="2.60.300.12">
    <property type="entry name" value="HesB-like domain"/>
    <property type="match status" value="1"/>
</dbReference>
<dbReference type="EMBL" id="UINC01010934">
    <property type="protein sequence ID" value="SVA48449.1"/>
    <property type="molecule type" value="Genomic_DNA"/>
</dbReference>
<accession>A0A381W7C5</accession>
<dbReference type="InterPro" id="IPR016092">
    <property type="entry name" value="ATAP"/>
</dbReference>
<dbReference type="AlphaFoldDB" id="A0A381W7C5"/>
<evidence type="ECO:0000313" key="2">
    <source>
        <dbReference type="EMBL" id="SVA48449.1"/>
    </source>
</evidence>
<protein>
    <recommendedName>
        <fullName evidence="1">Core domain-containing protein</fullName>
    </recommendedName>
</protein>
<dbReference type="PANTHER" id="PTHR43011">
    <property type="entry name" value="IRON-SULFUR CLUSTER ASSEMBLY 2 HOMOLOG, MITOCHONDRIAL"/>
    <property type="match status" value="1"/>
</dbReference>
<reference evidence="2" key="1">
    <citation type="submission" date="2018-05" db="EMBL/GenBank/DDBJ databases">
        <authorList>
            <person name="Lanie J.A."/>
            <person name="Ng W.-L."/>
            <person name="Kazmierczak K.M."/>
            <person name="Andrzejewski T.M."/>
            <person name="Davidsen T.M."/>
            <person name="Wayne K.J."/>
            <person name="Tettelin H."/>
            <person name="Glass J.I."/>
            <person name="Rusch D."/>
            <person name="Podicherti R."/>
            <person name="Tsui H.-C.T."/>
            <person name="Winkler M.E."/>
        </authorList>
    </citation>
    <scope>NUCLEOTIDE SEQUENCE</scope>
</reference>
<dbReference type="GO" id="GO:0051539">
    <property type="term" value="F:4 iron, 4 sulfur cluster binding"/>
    <property type="evidence" value="ECO:0007669"/>
    <property type="project" value="TreeGrafter"/>
</dbReference>
<dbReference type="InterPro" id="IPR000361">
    <property type="entry name" value="ATAP_core_dom"/>
</dbReference>
<evidence type="ECO:0000259" key="1">
    <source>
        <dbReference type="Pfam" id="PF01521"/>
    </source>
</evidence>
<dbReference type="NCBIfam" id="TIGR00049">
    <property type="entry name" value="iron-sulfur cluster assembly accessory protein"/>
    <property type="match status" value="1"/>
</dbReference>
<dbReference type="GO" id="GO:0005506">
    <property type="term" value="F:iron ion binding"/>
    <property type="evidence" value="ECO:0007669"/>
    <property type="project" value="TreeGrafter"/>
</dbReference>
<dbReference type="GO" id="GO:0051537">
    <property type="term" value="F:2 iron, 2 sulfur cluster binding"/>
    <property type="evidence" value="ECO:0007669"/>
    <property type="project" value="TreeGrafter"/>
</dbReference>
<organism evidence="2">
    <name type="scientific">marine metagenome</name>
    <dbReference type="NCBI Taxonomy" id="408172"/>
    <lineage>
        <taxon>unclassified sequences</taxon>
        <taxon>metagenomes</taxon>
        <taxon>ecological metagenomes</taxon>
    </lineage>
</organism>
<dbReference type="SUPFAM" id="SSF89360">
    <property type="entry name" value="HesB-like domain"/>
    <property type="match status" value="1"/>
</dbReference>
<gene>
    <name evidence="2" type="ORF">METZ01_LOCUS101303</name>
</gene>
<dbReference type="GO" id="GO:0016226">
    <property type="term" value="P:iron-sulfur cluster assembly"/>
    <property type="evidence" value="ECO:0007669"/>
    <property type="project" value="InterPro"/>
</dbReference>
<sequence length="119" mass="13075">MFICTFSEMIRILNSPMVRLTDKAKQYMQSVSNGGYVTLGVKGGGCSGFQYVWGLSEKATHERIQWSDPIENILLLDPMAEMYVTGSEIDYVEELGASFLKLVNPTATSQCGCGESFGV</sequence>
<name>A0A381W7C5_9ZZZZ</name>
<dbReference type="PANTHER" id="PTHR43011:SF1">
    <property type="entry name" value="IRON-SULFUR CLUSTER ASSEMBLY 2 HOMOLOG, MITOCHONDRIAL"/>
    <property type="match status" value="1"/>
</dbReference>
<dbReference type="Pfam" id="PF01521">
    <property type="entry name" value="Fe-S_biosyn"/>
    <property type="match status" value="1"/>
</dbReference>
<dbReference type="InterPro" id="IPR035903">
    <property type="entry name" value="HesB-like_dom_sf"/>
</dbReference>
<proteinExistence type="predicted"/>